<evidence type="ECO:0000313" key="4">
    <source>
        <dbReference type="Proteomes" id="UP000014461"/>
    </source>
</evidence>
<name>R9PHF4_AGAAL</name>
<dbReference type="Proteomes" id="UP000014461">
    <property type="component" value="Unassembled WGS sequence"/>
</dbReference>
<dbReference type="PROSITE" id="PS51257">
    <property type="entry name" value="PROKAR_LIPOPROTEIN"/>
    <property type="match status" value="1"/>
</dbReference>
<evidence type="ECO:0000313" key="3">
    <source>
        <dbReference type="EMBL" id="GAD00785.1"/>
    </source>
</evidence>
<dbReference type="RefSeq" id="WP_016400553.1">
    <property type="nucleotide sequence ID" value="NZ_BARX01000004.1"/>
</dbReference>
<evidence type="ECO:0000256" key="2">
    <source>
        <dbReference type="SAM" id="SignalP"/>
    </source>
</evidence>
<dbReference type="EMBL" id="BARX01000004">
    <property type="protein sequence ID" value="GAD00785.1"/>
    <property type="molecule type" value="Genomic_DNA"/>
</dbReference>
<proteinExistence type="predicted"/>
<comment type="caution">
    <text evidence="3">The sequence shown here is derived from an EMBL/GenBank/DDBJ whole genome shotgun (WGS) entry which is preliminary data.</text>
</comment>
<keyword evidence="4" id="KW-1185">Reference proteome</keyword>
<feature type="signal peptide" evidence="2">
    <location>
        <begin position="1"/>
        <end position="25"/>
    </location>
</feature>
<sequence>MNKLINVNRILSSGLLVLSSSLLVACGGGGGGGGQTEVVETVETEPSPEPTTPVETVPEPSPEPTPIATSLEEVQVAESFIFSNQQDIELQVSYPMLGDERAYLNICTQWKDMEQQSLEYSSCVWRGQISQSQMALDITLPAHASTLVAEVWQLSSGNVTRVHQELSLAELGVTSPSFSF</sequence>
<evidence type="ECO:0000256" key="1">
    <source>
        <dbReference type="SAM" id="MobiDB-lite"/>
    </source>
</evidence>
<dbReference type="STRING" id="1331007.AALB_0865"/>
<feature type="chain" id="PRO_5004478623" description="Lipoprotein" evidence="2">
    <location>
        <begin position="26"/>
        <end position="180"/>
    </location>
</feature>
<feature type="region of interest" description="Disordered" evidence="1">
    <location>
        <begin position="41"/>
        <end position="65"/>
    </location>
</feature>
<reference evidence="3" key="1">
    <citation type="journal article" date="2013" name="Genome Announc.">
        <title>Draft Genome Sequence of Agarivorans albus Strain MKT 106T, an Agarolytic Marine Bacterium.</title>
        <authorList>
            <person name="Yasuike M."/>
            <person name="Nakamura Y."/>
            <person name="Kai W."/>
            <person name="Fujiwara A."/>
            <person name="Fukui Y."/>
            <person name="Satomi M."/>
            <person name="Sano M."/>
        </authorList>
    </citation>
    <scope>NUCLEOTIDE SEQUENCE [LARGE SCALE GENOMIC DNA]</scope>
</reference>
<protein>
    <recommendedName>
        <fullName evidence="5">Lipoprotein</fullName>
    </recommendedName>
</protein>
<dbReference type="OrthoDB" id="6228890at2"/>
<organism evidence="3 4">
    <name type="scientific">Agarivorans albus MKT 106</name>
    <dbReference type="NCBI Taxonomy" id="1331007"/>
    <lineage>
        <taxon>Bacteria</taxon>
        <taxon>Pseudomonadati</taxon>
        <taxon>Pseudomonadota</taxon>
        <taxon>Gammaproteobacteria</taxon>
        <taxon>Alteromonadales</taxon>
        <taxon>Alteromonadaceae</taxon>
        <taxon>Agarivorans</taxon>
    </lineage>
</organism>
<dbReference type="AlphaFoldDB" id="R9PHF4"/>
<accession>R9PHF4</accession>
<gene>
    <name evidence="3" type="ORF">AALB_0865</name>
</gene>
<keyword evidence="2" id="KW-0732">Signal</keyword>
<evidence type="ECO:0008006" key="5">
    <source>
        <dbReference type="Google" id="ProtNLM"/>
    </source>
</evidence>